<reference evidence="1" key="1">
    <citation type="submission" date="2013-08" db="EMBL/GenBank/DDBJ databases">
        <title>Gene expansion shapes genome architecture in the human pathogen Lichtheimia corymbifera: an evolutionary genomics analysis in the ancient terrestrial Mucorales (Mucoromycotina).</title>
        <authorList>
            <person name="Schwartze V.U."/>
            <person name="Winter S."/>
            <person name="Shelest E."/>
            <person name="Marcet-Houben M."/>
            <person name="Horn F."/>
            <person name="Wehner S."/>
            <person name="Hoffmann K."/>
            <person name="Riege K."/>
            <person name="Sammeth M."/>
            <person name="Nowrousian M."/>
            <person name="Valiante V."/>
            <person name="Linde J."/>
            <person name="Jacobsen I.D."/>
            <person name="Marz M."/>
            <person name="Brakhage A.A."/>
            <person name="Gabaldon T."/>
            <person name="Bocker S."/>
            <person name="Voigt K."/>
        </authorList>
    </citation>
    <scope>NUCLEOTIDE SEQUENCE [LARGE SCALE GENOMIC DNA]</scope>
    <source>
        <strain evidence="1">FSU 9682</strain>
    </source>
</reference>
<sequence length="325" mass="38023">MLELDTCTDISSTFIVPDYRPSMKSLELKMFFTGPERTYTDEGDHSDELGLTKLIIEPVDLYQGETCKDTSSIIKRYHNTLDHLEWDMDTSQDTENIEDLHYPRLKKLALYWAGWHIPRNAPLIEDVTLASRIIQPHPEVLDTIPPHMRKLELDLEGIPQVVHKSSILRYLSRIALQCQLNELALRLNSTDQFADILNAIYRHVHLECLKISFTRDWDHNGMERFFDGLVKRCPRLSCLELRCPNAPSIQSLNTLKRLTHLKQVAFSIHGTDSLDGFWDTLRTFSQLKRIRMYPWSEDFEGRITSLKRQRPDFKIIYSRFCSGHF</sequence>
<evidence type="ECO:0000313" key="2">
    <source>
        <dbReference type="Proteomes" id="UP000027586"/>
    </source>
</evidence>
<dbReference type="VEuPathDB" id="FungiDB:LCOR_11554.1"/>
<evidence type="ECO:0000313" key="1">
    <source>
        <dbReference type="EMBL" id="CDH60775.1"/>
    </source>
</evidence>
<dbReference type="InterPro" id="IPR032675">
    <property type="entry name" value="LRR_dom_sf"/>
</dbReference>
<dbReference type="AlphaFoldDB" id="A0A068SFH9"/>
<keyword evidence="2" id="KW-1185">Reference proteome</keyword>
<dbReference type="EMBL" id="CBTN010000107">
    <property type="protein sequence ID" value="CDH60775.1"/>
    <property type="molecule type" value="Genomic_DNA"/>
</dbReference>
<proteinExistence type="predicted"/>
<evidence type="ECO:0008006" key="3">
    <source>
        <dbReference type="Google" id="ProtNLM"/>
    </source>
</evidence>
<accession>A0A068SFH9</accession>
<gene>
    <name evidence="1" type="ORF">LCOR_11554.1</name>
</gene>
<dbReference type="SUPFAM" id="SSF52047">
    <property type="entry name" value="RNI-like"/>
    <property type="match status" value="1"/>
</dbReference>
<name>A0A068SFH9_9FUNG</name>
<organism evidence="1 2">
    <name type="scientific">Lichtheimia corymbifera JMRC:FSU:9682</name>
    <dbReference type="NCBI Taxonomy" id="1263082"/>
    <lineage>
        <taxon>Eukaryota</taxon>
        <taxon>Fungi</taxon>
        <taxon>Fungi incertae sedis</taxon>
        <taxon>Mucoromycota</taxon>
        <taxon>Mucoromycotina</taxon>
        <taxon>Mucoromycetes</taxon>
        <taxon>Mucorales</taxon>
        <taxon>Lichtheimiaceae</taxon>
        <taxon>Lichtheimia</taxon>
    </lineage>
</organism>
<protein>
    <recommendedName>
        <fullName evidence="3">F-box domain-containing protein</fullName>
    </recommendedName>
</protein>
<dbReference type="OrthoDB" id="2287470at2759"/>
<dbReference type="Gene3D" id="3.80.10.10">
    <property type="entry name" value="Ribonuclease Inhibitor"/>
    <property type="match status" value="1"/>
</dbReference>
<comment type="caution">
    <text evidence="1">The sequence shown here is derived from an EMBL/GenBank/DDBJ whole genome shotgun (WGS) entry which is preliminary data.</text>
</comment>
<dbReference type="Proteomes" id="UP000027586">
    <property type="component" value="Unassembled WGS sequence"/>
</dbReference>